<gene>
    <name evidence="1" type="ORF">OSJNBa0061E21.116</name>
</gene>
<organism evidence="1">
    <name type="scientific">Oryza sativa subsp. japonica</name>
    <name type="common">Rice</name>
    <dbReference type="NCBI Taxonomy" id="39947"/>
    <lineage>
        <taxon>Eukaryota</taxon>
        <taxon>Viridiplantae</taxon>
        <taxon>Streptophyta</taxon>
        <taxon>Embryophyta</taxon>
        <taxon>Tracheophyta</taxon>
        <taxon>Spermatophyta</taxon>
        <taxon>Magnoliopsida</taxon>
        <taxon>Liliopsida</taxon>
        <taxon>Poales</taxon>
        <taxon>Poaceae</taxon>
        <taxon>BOP clade</taxon>
        <taxon>Oryzoideae</taxon>
        <taxon>Oryzeae</taxon>
        <taxon>Oryzinae</taxon>
        <taxon>Oryza</taxon>
        <taxon>Oryza sativa</taxon>
    </lineage>
</organism>
<protein>
    <submittedName>
        <fullName evidence="1">Uncharacterized protein</fullName>
    </submittedName>
</protein>
<dbReference type="EMBL" id="AP005693">
    <property type="protein sequence ID" value="BAD31656.1"/>
    <property type="molecule type" value="Genomic_DNA"/>
</dbReference>
<proteinExistence type="predicted"/>
<evidence type="ECO:0000313" key="1">
    <source>
        <dbReference type="EMBL" id="BAD31656.1"/>
    </source>
</evidence>
<name>Q69IX6_ORYSJ</name>
<reference evidence="1" key="1">
    <citation type="journal article" date="2004" name="Plant Cell">
        <title>Composition and structure of the centromeric region of rice chromosome 8.</title>
        <authorList>
            <person name="Wu J."/>
            <person name="Yamagata H."/>
            <person name="Hayashi-Tsugane M."/>
            <person name="Hijishita S."/>
            <person name="Fujisawa M."/>
            <person name="Shibata M."/>
            <person name="Itoh Y."/>
            <person name="Nakamura M."/>
            <person name="Sakaguchi M."/>
            <person name="Yoshihara R."/>
            <person name="Kobayashi H."/>
            <person name="Itoh K."/>
            <person name="Karasawa W."/>
            <person name="Yamamoto M."/>
            <person name="Saji S."/>
            <person name="Katagiri S."/>
            <person name="Kanamori H."/>
            <person name="Namiki N."/>
            <person name="Katayose Y."/>
            <person name="Matsumoto T."/>
            <person name="Sasaki T."/>
        </authorList>
    </citation>
    <scope>NUCLEOTIDE SEQUENCE</scope>
</reference>
<accession>Q69IX6</accession>
<sequence length="79" mass="8721">MSLVPTHETRHGPAFQSLSHFGTCSKDYEPPLHPSTPKPYCRMVRGVLALPGNGISTTMNEVPPHESFLIHQLLDSVLN</sequence>
<dbReference type="AlphaFoldDB" id="Q69IX6"/>